<evidence type="ECO:0000256" key="9">
    <source>
        <dbReference type="RuleBase" id="RU365093"/>
    </source>
</evidence>
<dbReference type="EMBL" id="FNYH01000007">
    <property type="protein sequence ID" value="SEI67963.1"/>
    <property type="molecule type" value="Genomic_DNA"/>
</dbReference>
<evidence type="ECO:0000313" key="15">
    <source>
        <dbReference type="Proteomes" id="UP000242999"/>
    </source>
</evidence>
<keyword evidence="5 9" id="KW-0997">Cell inner membrane</keyword>
<comment type="subcellular location">
    <subcellularLocation>
        <location evidence="1 9">Cell inner membrane</location>
        <topology evidence="1 9">Single-pass membrane protein</topology>
    </subcellularLocation>
</comment>
<evidence type="ECO:0000256" key="11">
    <source>
        <dbReference type="SAM" id="MobiDB-lite"/>
    </source>
</evidence>
<evidence type="ECO:0000256" key="7">
    <source>
        <dbReference type="ARBA" id="ARBA00022989"/>
    </source>
</evidence>
<feature type="domain" description="AprE-like long alpha-helical hairpin" evidence="12">
    <location>
        <begin position="117"/>
        <end position="304"/>
    </location>
</feature>
<evidence type="ECO:0000256" key="4">
    <source>
        <dbReference type="ARBA" id="ARBA00022475"/>
    </source>
</evidence>
<feature type="compositionally biased region" description="Basic and acidic residues" evidence="11">
    <location>
        <begin position="1"/>
        <end position="11"/>
    </location>
</feature>
<dbReference type="RefSeq" id="WP_177166839.1">
    <property type="nucleotide sequence ID" value="NZ_FNYH01000007.1"/>
</dbReference>
<keyword evidence="8 9" id="KW-0472">Membrane</keyword>
<evidence type="ECO:0000256" key="2">
    <source>
        <dbReference type="ARBA" id="ARBA00009477"/>
    </source>
</evidence>
<dbReference type="STRING" id="64971.SAMN05421831_10777"/>
<keyword evidence="3 9" id="KW-0813">Transport</keyword>
<dbReference type="Gene3D" id="2.40.30.170">
    <property type="match status" value="1"/>
</dbReference>
<dbReference type="PRINTS" id="PR01490">
    <property type="entry name" value="RTXTOXIND"/>
</dbReference>
<dbReference type="Pfam" id="PF25994">
    <property type="entry name" value="HH_AprE"/>
    <property type="match status" value="1"/>
</dbReference>
<reference evidence="15" key="1">
    <citation type="submission" date="2016-10" db="EMBL/GenBank/DDBJ databases">
        <authorList>
            <person name="Varghese N."/>
            <person name="Submissions S."/>
        </authorList>
    </citation>
    <scope>NUCLEOTIDE SEQUENCE [LARGE SCALE GENOMIC DNA]</scope>
    <source>
        <strain evidence="15">DSM 7165</strain>
    </source>
</reference>
<evidence type="ECO:0000256" key="10">
    <source>
        <dbReference type="SAM" id="Coils"/>
    </source>
</evidence>
<gene>
    <name evidence="14" type="ORF">SAMN05421831_10777</name>
</gene>
<keyword evidence="7 9" id="KW-1133">Transmembrane helix</keyword>
<evidence type="ECO:0000256" key="6">
    <source>
        <dbReference type="ARBA" id="ARBA00022692"/>
    </source>
</evidence>
<dbReference type="PANTHER" id="PTHR30386:SF17">
    <property type="entry name" value="ALKALINE PROTEASE SECRETION PROTEIN APRE"/>
    <property type="match status" value="1"/>
</dbReference>
<dbReference type="Pfam" id="PF26002">
    <property type="entry name" value="Beta-barrel_AprE"/>
    <property type="match status" value="1"/>
</dbReference>
<sequence>MSELIESERTKTPGVRPPATEQTPLLDTQIPLPLDDKKYRRLGMMVLLLGFGLFGAWAALAKLSSAIVAPGIVSAESYKKTVQHLEGGIVADLLVKDGDHVNQGDLLVRLDNTQPLAQLDIARSQYRIARAREARLIAEQTESELTFPQELLDLEQDHQAIKEVLAVQRQLFQVRRASLNNELDAMQKRVGQIDEQIRGLQSAIRTNQQRIASLTAEADDFRTLYREGLGDNQRIRELERAILQYQGEIASRESEIARLRIQASESELQVIVRKQAFQQEVAERLREVQTQVADYQERLRALEDTVARTEIRAPVSGAIVGMEIHTLGGVIAPGRPILSIVPRNDDFVIETRVNPADIDSVYLGQEANIRFSAFNQRLTKVIEGEVIHVSADRLVDQATGMPYYQVRVRVTEQGRKDMNENMQLLSGMPAEVMLNTGERTLVRYLAKPLEDTFARALKEE</sequence>
<dbReference type="GO" id="GO:0015031">
    <property type="term" value="P:protein transport"/>
    <property type="evidence" value="ECO:0007669"/>
    <property type="project" value="InterPro"/>
</dbReference>
<organism evidence="14 15">
    <name type="scientific">Allopseudospirillum japonicum</name>
    <dbReference type="NCBI Taxonomy" id="64971"/>
    <lineage>
        <taxon>Bacteria</taxon>
        <taxon>Pseudomonadati</taxon>
        <taxon>Pseudomonadota</taxon>
        <taxon>Gammaproteobacteria</taxon>
        <taxon>Oceanospirillales</taxon>
        <taxon>Oceanospirillaceae</taxon>
        <taxon>Allopseudospirillum</taxon>
    </lineage>
</organism>
<dbReference type="Proteomes" id="UP000242999">
    <property type="component" value="Unassembled WGS sequence"/>
</dbReference>
<evidence type="ECO:0000256" key="8">
    <source>
        <dbReference type="ARBA" id="ARBA00023136"/>
    </source>
</evidence>
<feature type="transmembrane region" description="Helical" evidence="9">
    <location>
        <begin position="42"/>
        <end position="60"/>
    </location>
</feature>
<dbReference type="InterPro" id="IPR058982">
    <property type="entry name" value="Beta-barrel_AprE"/>
</dbReference>
<dbReference type="Gene3D" id="1.10.287.1490">
    <property type="match status" value="1"/>
</dbReference>
<evidence type="ECO:0000313" key="14">
    <source>
        <dbReference type="EMBL" id="SEI67963.1"/>
    </source>
</evidence>
<evidence type="ECO:0000259" key="12">
    <source>
        <dbReference type="Pfam" id="PF25994"/>
    </source>
</evidence>
<comment type="similarity">
    <text evidence="2 9">Belongs to the membrane fusion protein (MFP) (TC 8.A.1) family.</text>
</comment>
<dbReference type="PANTHER" id="PTHR30386">
    <property type="entry name" value="MEMBRANE FUSION SUBUNIT OF EMRAB-TOLC MULTIDRUG EFFLUX PUMP"/>
    <property type="match status" value="1"/>
</dbReference>
<dbReference type="InterPro" id="IPR050739">
    <property type="entry name" value="MFP"/>
</dbReference>
<keyword evidence="6 9" id="KW-0812">Transmembrane</keyword>
<name>A0A1H6SJC0_9GAMM</name>
<evidence type="ECO:0000256" key="1">
    <source>
        <dbReference type="ARBA" id="ARBA00004377"/>
    </source>
</evidence>
<protein>
    <recommendedName>
        <fullName evidence="9">Membrane fusion protein (MFP) family protein</fullName>
    </recommendedName>
</protein>
<dbReference type="NCBIfam" id="TIGR01843">
    <property type="entry name" value="type_I_hlyD"/>
    <property type="match status" value="1"/>
</dbReference>
<keyword evidence="15" id="KW-1185">Reference proteome</keyword>
<dbReference type="InterPro" id="IPR010129">
    <property type="entry name" value="T1SS_HlyD"/>
</dbReference>
<evidence type="ECO:0000256" key="5">
    <source>
        <dbReference type="ARBA" id="ARBA00022519"/>
    </source>
</evidence>
<evidence type="ECO:0000256" key="3">
    <source>
        <dbReference type="ARBA" id="ARBA00022448"/>
    </source>
</evidence>
<feature type="coiled-coil region" evidence="10">
    <location>
        <begin position="169"/>
        <end position="203"/>
    </location>
</feature>
<dbReference type="SUPFAM" id="SSF111369">
    <property type="entry name" value="HlyD-like secretion proteins"/>
    <property type="match status" value="1"/>
</dbReference>
<feature type="coiled-coil region" evidence="10">
    <location>
        <begin position="235"/>
        <end position="312"/>
    </location>
</feature>
<feature type="region of interest" description="Disordered" evidence="11">
    <location>
        <begin position="1"/>
        <end position="23"/>
    </location>
</feature>
<dbReference type="AlphaFoldDB" id="A0A1H6SJC0"/>
<keyword evidence="4 9" id="KW-1003">Cell membrane</keyword>
<evidence type="ECO:0000259" key="13">
    <source>
        <dbReference type="Pfam" id="PF26002"/>
    </source>
</evidence>
<dbReference type="InterPro" id="IPR058781">
    <property type="entry name" value="HH_AprE-like"/>
</dbReference>
<dbReference type="GO" id="GO:0005886">
    <property type="term" value="C:plasma membrane"/>
    <property type="evidence" value="ECO:0007669"/>
    <property type="project" value="UniProtKB-SubCell"/>
</dbReference>
<feature type="domain" description="AprE-like beta-barrel" evidence="13">
    <location>
        <begin position="348"/>
        <end position="437"/>
    </location>
</feature>
<accession>A0A1H6SJC0</accession>
<keyword evidence="10" id="KW-0175">Coiled coil</keyword>
<proteinExistence type="inferred from homology"/>